<dbReference type="OrthoDB" id="5419927at2759"/>
<proteinExistence type="predicted"/>
<organism evidence="1 2">
    <name type="scientific">Neocucurbitaria cava</name>
    <dbReference type="NCBI Taxonomy" id="798079"/>
    <lineage>
        <taxon>Eukaryota</taxon>
        <taxon>Fungi</taxon>
        <taxon>Dikarya</taxon>
        <taxon>Ascomycota</taxon>
        <taxon>Pezizomycotina</taxon>
        <taxon>Dothideomycetes</taxon>
        <taxon>Pleosporomycetidae</taxon>
        <taxon>Pleosporales</taxon>
        <taxon>Pleosporineae</taxon>
        <taxon>Cucurbitariaceae</taxon>
        <taxon>Neocucurbitaria</taxon>
    </lineage>
</organism>
<dbReference type="PANTHER" id="PTHR40619">
    <property type="entry name" value="FUNGAL STAND N-TERMINAL GOODBYE DOMAIN-CONTAINING PROTEIN"/>
    <property type="match status" value="1"/>
</dbReference>
<dbReference type="PANTHER" id="PTHR40619:SF3">
    <property type="entry name" value="FUNGAL STAND N-TERMINAL GOODBYE DOMAIN-CONTAINING PROTEIN"/>
    <property type="match status" value="1"/>
</dbReference>
<reference evidence="1" key="1">
    <citation type="submission" date="2022-10" db="EMBL/GenBank/DDBJ databases">
        <title>Tapping the CABI collections for fungal endophytes: first genome assemblies for Collariella, Neodidymelliopsis, Ascochyta clinopodiicola, Didymella pomorum, Didymosphaeria variabile, Neocosmospora piperis and Neocucurbitaria cava.</title>
        <authorList>
            <person name="Hill R."/>
        </authorList>
    </citation>
    <scope>NUCLEOTIDE SEQUENCE</scope>
    <source>
        <strain evidence="1">IMI 356814</strain>
    </source>
</reference>
<gene>
    <name evidence="1" type="ORF">N0V83_010889</name>
</gene>
<accession>A0A9W9CGC0</accession>
<dbReference type="Proteomes" id="UP001140560">
    <property type="component" value="Unassembled WGS sequence"/>
</dbReference>
<dbReference type="EMBL" id="JAPEUY010000022">
    <property type="protein sequence ID" value="KAJ4361948.1"/>
    <property type="molecule type" value="Genomic_DNA"/>
</dbReference>
<sequence>MQNVTLVSRTNSELSVEDRKLVKRSTADFIKEHVTLASGLDMESPVFRDEEGFVTEEQSQALDKRYAEIWAEALQEAQKLALILEQSQSKLSEHDSKFKPINAKKFTLAELMAALESNKKKYEYEDLKGAKGFLRKGFRKLGENAHSFKQWLGIVPNSNYSAPIVGAFMVMLSMADRMHKIREEIFQMMTAVPEDFNDLRDYLSVYSEVTDENLTIKAASVCTHICRTLQHAMRFVGENPFKKVLKSLKGDSYEKVTVMCIENLVESKKQFRGAIDKHLHSRVGSLFRLAKSSSMLQKMIAWEVLRSRDSTLNAIESSHKDLKAELEQLRTVVSNAMYNKLLSDEDEREYLAQMAASKLLELQKQEPKPVKGGIPVSQIEVEGYDARHTQLDLLACLNQGTSLSSTDIGRLAFIKHNTVFRKWILEPKSSAIHIDGNADVGPADYTSTTSFLCAETAHLMESMKHTLVLSYFCGLRAAPTSKIRPGIKDMMTSLLGQILQYVEEGVFDDKFLVESLKDDIEDHSLNGLYRVFESLVMLLPESWTIVCFIDGIEFYETQHRVDRTLGIMKRLLKLSKRVKKSQAPTFKLLVTAAKVSFVVAKEFRPENRIICSEDPIEDFILPANIITSDILRPH</sequence>
<comment type="caution">
    <text evidence="1">The sequence shown here is derived from an EMBL/GenBank/DDBJ whole genome shotgun (WGS) entry which is preliminary data.</text>
</comment>
<keyword evidence="2" id="KW-1185">Reference proteome</keyword>
<name>A0A9W9CGC0_9PLEO</name>
<protein>
    <submittedName>
        <fullName evidence="1">Uncharacterized protein</fullName>
    </submittedName>
</protein>
<evidence type="ECO:0000313" key="1">
    <source>
        <dbReference type="EMBL" id="KAJ4361948.1"/>
    </source>
</evidence>
<evidence type="ECO:0000313" key="2">
    <source>
        <dbReference type="Proteomes" id="UP001140560"/>
    </source>
</evidence>
<dbReference type="AlphaFoldDB" id="A0A9W9CGC0"/>